<feature type="compositionally biased region" description="Low complexity" evidence="1">
    <location>
        <begin position="20"/>
        <end position="36"/>
    </location>
</feature>
<keyword evidence="2" id="KW-0808">Transferase</keyword>
<evidence type="ECO:0000256" key="1">
    <source>
        <dbReference type="SAM" id="MobiDB-lite"/>
    </source>
</evidence>
<reference evidence="2" key="1">
    <citation type="submission" date="2020-02" db="EMBL/GenBank/DDBJ databases">
        <authorList>
            <person name="Meier V. D."/>
        </authorList>
    </citation>
    <scope>NUCLEOTIDE SEQUENCE</scope>
    <source>
        <strain evidence="2">AVDCRST_MAG07</strain>
    </source>
</reference>
<name>A0A6J4L982_9ACTN</name>
<feature type="region of interest" description="Disordered" evidence="1">
    <location>
        <begin position="1"/>
        <end position="201"/>
    </location>
</feature>
<feature type="compositionally biased region" description="Basic residues" evidence="1">
    <location>
        <begin position="57"/>
        <end position="83"/>
    </location>
</feature>
<feature type="compositionally biased region" description="Basic residues" evidence="1">
    <location>
        <begin position="112"/>
        <end position="122"/>
    </location>
</feature>
<accession>A0A6J4L982</accession>
<protein>
    <submittedName>
        <fullName evidence="2">CDP-diacylglycerol--glycerol-3-phosphate 3-phosphatidyltransferase</fullName>
        <ecNumber evidence="2">2.7.8.5</ecNumber>
    </submittedName>
</protein>
<dbReference type="EC" id="2.7.8.5" evidence="2"/>
<feature type="compositionally biased region" description="Low complexity" evidence="1">
    <location>
        <begin position="187"/>
        <end position="201"/>
    </location>
</feature>
<gene>
    <name evidence="2" type="ORF">AVDCRST_MAG07-1377</name>
</gene>
<feature type="non-terminal residue" evidence="2">
    <location>
        <position position="1"/>
    </location>
</feature>
<organism evidence="2">
    <name type="scientific">uncultured Frankineae bacterium</name>
    <dbReference type="NCBI Taxonomy" id="437475"/>
    <lineage>
        <taxon>Bacteria</taxon>
        <taxon>Bacillati</taxon>
        <taxon>Actinomycetota</taxon>
        <taxon>Actinomycetes</taxon>
        <taxon>Frankiales</taxon>
        <taxon>environmental samples</taxon>
    </lineage>
</organism>
<proteinExistence type="predicted"/>
<dbReference type="EMBL" id="CADCUB010000066">
    <property type="protein sequence ID" value="CAA9322643.1"/>
    <property type="molecule type" value="Genomic_DNA"/>
</dbReference>
<feature type="non-terminal residue" evidence="2">
    <location>
        <position position="201"/>
    </location>
</feature>
<dbReference type="GO" id="GO:0008444">
    <property type="term" value="F:CDP-diacylglycerol-glycerol-3-phosphate 3-phosphatidyltransferase activity"/>
    <property type="evidence" value="ECO:0007669"/>
    <property type="project" value="UniProtKB-EC"/>
</dbReference>
<dbReference type="AlphaFoldDB" id="A0A6J4L982"/>
<feature type="compositionally biased region" description="Basic residues" evidence="1">
    <location>
        <begin position="37"/>
        <end position="49"/>
    </location>
</feature>
<evidence type="ECO:0000313" key="2">
    <source>
        <dbReference type="EMBL" id="CAA9322643.1"/>
    </source>
</evidence>
<sequence length="201" mass="21995">DRSPHLRPRGGCPPGPQPAQRPHAGAAAGRALLRRPAGARRRVARRPARRGGPVRPRLPHRRRRRPSRAQPRAGHRLRHHGRPDRRQGAGRQRARRAVPARRAALVGDRGHPGPRGRRHGHAQRAGPLRHDPGEPGRQAQVPVAEHRRHALPAAPDRRRRVAALPGAARRRRGDRADRPGLRPPGRPAARPGPAARAAAGL</sequence>